<evidence type="ECO:0000313" key="1">
    <source>
        <dbReference type="EMBL" id="VEJ44716.1"/>
    </source>
</evidence>
<accession>A0A448V4M2</accession>
<name>A0A448V4M2_BARVI</name>
<protein>
    <submittedName>
        <fullName evidence="1">Uncharacterized protein</fullName>
    </submittedName>
</protein>
<sequence length="29" mass="2868">MDGGGGCVCAQAAVLIRSLVVHSRKLGGL</sequence>
<dbReference type="EMBL" id="LR134529">
    <property type="protein sequence ID" value="VEJ44716.1"/>
    <property type="molecule type" value="Genomic_DNA"/>
</dbReference>
<organism evidence="1 2">
    <name type="scientific">Bartonella vinsonii</name>
    <name type="common">Rochalimaea vinsonii</name>
    <dbReference type="NCBI Taxonomy" id="33047"/>
    <lineage>
        <taxon>Bacteria</taxon>
        <taxon>Pseudomonadati</taxon>
        <taxon>Pseudomonadota</taxon>
        <taxon>Alphaproteobacteria</taxon>
        <taxon>Hyphomicrobiales</taxon>
        <taxon>Bartonellaceae</taxon>
        <taxon>Bartonella</taxon>
    </lineage>
</organism>
<reference evidence="1 2" key="1">
    <citation type="submission" date="2018-12" db="EMBL/GenBank/DDBJ databases">
        <authorList>
            <consortium name="Pathogen Informatics"/>
        </authorList>
    </citation>
    <scope>NUCLEOTIDE SEQUENCE [LARGE SCALE GENOMIC DNA]</scope>
    <source>
        <strain evidence="1 2">NCTC12905</strain>
    </source>
</reference>
<dbReference type="AlphaFoldDB" id="A0A448V4M2"/>
<dbReference type="Proteomes" id="UP000274201">
    <property type="component" value="Chromosome"/>
</dbReference>
<gene>
    <name evidence="1" type="ORF">NCTC12905_00355</name>
</gene>
<proteinExistence type="predicted"/>
<evidence type="ECO:0000313" key="2">
    <source>
        <dbReference type="Proteomes" id="UP000274201"/>
    </source>
</evidence>